<organism evidence="2 3">
    <name type="scientific">Ophiocordyceps camponoti-rufipedis</name>
    <dbReference type="NCBI Taxonomy" id="2004952"/>
    <lineage>
        <taxon>Eukaryota</taxon>
        <taxon>Fungi</taxon>
        <taxon>Dikarya</taxon>
        <taxon>Ascomycota</taxon>
        <taxon>Pezizomycotina</taxon>
        <taxon>Sordariomycetes</taxon>
        <taxon>Hypocreomycetidae</taxon>
        <taxon>Hypocreales</taxon>
        <taxon>Ophiocordycipitaceae</taxon>
        <taxon>Ophiocordyceps</taxon>
    </lineage>
</organism>
<feature type="signal peptide" evidence="1">
    <location>
        <begin position="1"/>
        <end position="21"/>
    </location>
</feature>
<dbReference type="EMBL" id="NJES01000020">
    <property type="protein sequence ID" value="PHH80294.1"/>
    <property type="molecule type" value="Genomic_DNA"/>
</dbReference>
<evidence type="ECO:0008006" key="4">
    <source>
        <dbReference type="Google" id="ProtNLM"/>
    </source>
</evidence>
<evidence type="ECO:0000256" key="1">
    <source>
        <dbReference type="SAM" id="SignalP"/>
    </source>
</evidence>
<dbReference type="STRING" id="2004952.A0A2C5ZLL1"/>
<reference evidence="2 3" key="1">
    <citation type="submission" date="2017-06" db="EMBL/GenBank/DDBJ databases">
        <title>Ant-infecting Ophiocordyceps genomes reveal a high diversity of potential behavioral manipulation genes and a possible major role for enterotoxins.</title>
        <authorList>
            <person name="De Bekker C."/>
            <person name="Evans H.C."/>
            <person name="Brachmann A."/>
            <person name="Hughes D.P."/>
        </authorList>
    </citation>
    <scope>NUCLEOTIDE SEQUENCE [LARGE SCALE GENOMIC DNA]</scope>
    <source>
        <strain evidence="2 3">Map16</strain>
    </source>
</reference>
<dbReference type="Gene3D" id="3.90.210.10">
    <property type="entry name" value="Heat-Labile Enterotoxin, subunit A"/>
    <property type="match status" value="1"/>
</dbReference>
<keyword evidence="1" id="KW-0732">Signal</keyword>
<sequence>MARLSWATALLLLGIVRFVVSANEPKLEFTQGMGNNDFVYVVWRGAYGTRPEMFRRRGGISFLDGPEDTSLDRSYTFDGPLSFRNWFHVSTDLANTISSLTSPEETGWHVYRISPSMNMVPIDDPPYGYTHQALGGIMWTQVHSVLWVTGYEATIAENAPWRNNPDYDPRWSRFGLGLPQPLLSFQSPLRGGESRRDRALRFMDFLVGEENEALAPDLRRTLDNLFDWTARRRFPLFRPGGDEELCRTVVRLIRALGGAVAAGVARGSTMKRENEQSCDALADFAQKNQSIETGTEKQMATFTGLDDLMIVNEPHIKICKDNDLKGPCVDVPVPRGKCVAIPEDMMGEVSSLRPNAAAGRCHVYRGPWEWSTKMQRQHCHRIDSLEFWLKLARGTLDSLHVSFKDCPEPGETHELTDTRRRNFGMWHKIDLQKFFGEPTPELSRVTELYLWGLVSRTNYVFGSTDFKLGGIQLSAHCADSNFTVRWQEHKTMDQTLHVGDEFYTASRNKLYNLWQNSISPQEWKGNPPCSHFSQMSVTLEIGNLVWAGSVNDIYVNIGKASTWIIGDPKRKDVRTVEIDLQEAFEKKLVALDDLKELRIQNWGGGDDVHVQNIVVRATCAGGSKKSVYYDKKIEEWIGGRGGEWHLALPPEVWIEY</sequence>
<comment type="caution">
    <text evidence="2">The sequence shown here is derived from an EMBL/GenBank/DDBJ whole genome shotgun (WGS) entry which is preliminary data.</text>
</comment>
<dbReference type="Proteomes" id="UP000226431">
    <property type="component" value="Unassembled WGS sequence"/>
</dbReference>
<evidence type="ECO:0000313" key="3">
    <source>
        <dbReference type="Proteomes" id="UP000226431"/>
    </source>
</evidence>
<protein>
    <recommendedName>
        <fullName evidence="4">Enterotoxin</fullName>
    </recommendedName>
</protein>
<name>A0A2C5ZLL1_9HYPO</name>
<proteinExistence type="predicted"/>
<dbReference type="AlphaFoldDB" id="A0A2C5ZLL1"/>
<accession>A0A2C5ZLL1</accession>
<dbReference type="OrthoDB" id="4928224at2759"/>
<gene>
    <name evidence="2" type="ORF">CDD80_2135</name>
</gene>
<evidence type="ECO:0000313" key="2">
    <source>
        <dbReference type="EMBL" id="PHH80294.1"/>
    </source>
</evidence>
<keyword evidence="3" id="KW-1185">Reference proteome</keyword>
<feature type="chain" id="PRO_5012406215" description="Enterotoxin" evidence="1">
    <location>
        <begin position="22"/>
        <end position="656"/>
    </location>
</feature>